<organism evidence="2 3">
    <name type="scientific">Streptomyces liliiviolaceus</name>
    <dbReference type="NCBI Taxonomy" id="2823109"/>
    <lineage>
        <taxon>Bacteria</taxon>
        <taxon>Bacillati</taxon>
        <taxon>Actinomycetota</taxon>
        <taxon>Actinomycetes</taxon>
        <taxon>Kitasatosporales</taxon>
        <taxon>Streptomycetaceae</taxon>
        <taxon>Streptomyces</taxon>
    </lineage>
</organism>
<evidence type="ECO:0000313" key="2">
    <source>
        <dbReference type="EMBL" id="MBQ0855697.1"/>
    </source>
</evidence>
<dbReference type="EMBL" id="JAGPYQ010000004">
    <property type="protein sequence ID" value="MBQ0855697.1"/>
    <property type="molecule type" value="Genomic_DNA"/>
</dbReference>
<dbReference type="AlphaFoldDB" id="A0A940Y9T8"/>
<feature type="compositionally biased region" description="Polar residues" evidence="1">
    <location>
        <begin position="42"/>
        <end position="52"/>
    </location>
</feature>
<dbReference type="Proteomes" id="UP000677413">
    <property type="component" value="Unassembled WGS sequence"/>
</dbReference>
<proteinExistence type="predicted"/>
<evidence type="ECO:0000256" key="1">
    <source>
        <dbReference type="SAM" id="MobiDB-lite"/>
    </source>
</evidence>
<feature type="region of interest" description="Disordered" evidence="1">
    <location>
        <begin position="19"/>
        <end position="58"/>
    </location>
</feature>
<reference evidence="2 3" key="1">
    <citation type="submission" date="2021-04" db="EMBL/GenBank/DDBJ databases">
        <authorList>
            <person name="Tang X."/>
            <person name="Zhou X."/>
            <person name="Chen X."/>
            <person name="Cernava T."/>
            <person name="Zhang C."/>
        </authorList>
    </citation>
    <scope>NUCLEOTIDE SEQUENCE [LARGE SCALE GENOMIC DNA]</scope>
    <source>
        <strain evidence="2 3">BH-SS-21</strain>
        <plasmid evidence="2">p1</plasmid>
    </source>
</reference>
<geneLocation type="plasmid" evidence="2">
    <name>p1</name>
</geneLocation>
<sequence length="58" mass="6020">MTDKKGLPELARDLRALRRSAVSSYPHPTKTIHPTTAPPAGVSTNATSTQHGGSHGAS</sequence>
<keyword evidence="2" id="KW-0614">Plasmid</keyword>
<accession>A0A940Y9T8</accession>
<keyword evidence="3" id="KW-1185">Reference proteome</keyword>
<gene>
    <name evidence="2" type="ORF">J8N05_46930</name>
</gene>
<name>A0A940Y9T8_9ACTN</name>
<protein>
    <submittedName>
        <fullName evidence="2">Uncharacterized protein</fullName>
    </submittedName>
</protein>
<comment type="caution">
    <text evidence="2">The sequence shown here is derived from an EMBL/GenBank/DDBJ whole genome shotgun (WGS) entry which is preliminary data.</text>
</comment>
<evidence type="ECO:0000313" key="3">
    <source>
        <dbReference type="Proteomes" id="UP000677413"/>
    </source>
</evidence>